<feature type="active site" description="Proton acceptor" evidence="5">
    <location>
        <position position="100"/>
    </location>
</feature>
<feature type="binding site" evidence="5">
    <location>
        <position position="105"/>
    </location>
    <ligand>
        <name>acetyl-CoA</name>
        <dbReference type="ChEBI" id="CHEBI:57288"/>
    </ligand>
</feature>
<sequence length="149" mass="16214">MRPMTEADVDAVFAIEQAVQAYPWTRGNFSDSLANGYLCRVDETEDGIRGYAILMPAVDEAELLTIGVAAAQQRKGLGRAMLGAMLMLARERNMQRVFLEVRPSNTAAVALYRSAGFAEVGVRRGYYQNANGSEDALVMACDFAGDEHG</sequence>
<keyword evidence="2 5" id="KW-0963">Cytoplasm</keyword>
<dbReference type="EC" id="2.3.1.266" evidence="5 6"/>
<evidence type="ECO:0000313" key="9">
    <source>
        <dbReference type="Proteomes" id="UP001319121"/>
    </source>
</evidence>
<evidence type="ECO:0000256" key="3">
    <source>
        <dbReference type="ARBA" id="ARBA00022679"/>
    </source>
</evidence>
<accession>A0AAN1SZF3</accession>
<feature type="domain" description="N-acetyltransferase" evidence="7">
    <location>
        <begin position="1"/>
        <end position="144"/>
    </location>
</feature>
<dbReference type="EMBL" id="AP019536">
    <property type="protein sequence ID" value="BBI99928.1"/>
    <property type="molecule type" value="Genomic_DNA"/>
</dbReference>
<keyword evidence="3 5" id="KW-0808">Transferase</keyword>
<protein>
    <recommendedName>
        <fullName evidence="5 6">[Ribosomal protein bS18]-alanine N-acetyltransferase</fullName>
        <ecNumber evidence="5 6">2.3.1.266</ecNumber>
    </recommendedName>
</protein>
<evidence type="ECO:0000259" key="7">
    <source>
        <dbReference type="PROSITE" id="PS51186"/>
    </source>
</evidence>
<dbReference type="PROSITE" id="PS51186">
    <property type="entry name" value="GNAT"/>
    <property type="match status" value="1"/>
</dbReference>
<dbReference type="AlphaFoldDB" id="A0AAN1SZF3"/>
<evidence type="ECO:0000256" key="5">
    <source>
        <dbReference type="HAMAP-Rule" id="MF_02210"/>
    </source>
</evidence>
<feature type="binding site" evidence="5">
    <location>
        <begin position="74"/>
        <end position="79"/>
    </location>
    <ligand>
        <name>acetyl-CoA</name>
        <dbReference type="ChEBI" id="CHEBI:57288"/>
    </ligand>
</feature>
<comment type="function">
    <text evidence="5 6">Acetylates the N-terminal alanine of ribosomal protein bS18.</text>
</comment>
<reference evidence="8 9" key="1">
    <citation type="submission" date="2019-03" db="EMBL/GenBank/DDBJ databases">
        <title>Complete genome sequence of Ferrigenium kumadai strain An22, a microaerophilic iron-oxidizing bacterium isolated from a paddy field soil.</title>
        <authorList>
            <person name="Watanabe T."/>
            <person name="Asakawa S."/>
        </authorList>
    </citation>
    <scope>NUCLEOTIDE SEQUENCE [LARGE SCALE GENOMIC DNA]</scope>
    <source>
        <strain evidence="8 9">An22</strain>
    </source>
</reference>
<keyword evidence="9" id="KW-1185">Reference proteome</keyword>
<comment type="subcellular location">
    <subcellularLocation>
        <location evidence="5 6">Cytoplasm</location>
    </subcellularLocation>
</comment>
<evidence type="ECO:0000256" key="4">
    <source>
        <dbReference type="ARBA" id="ARBA00023315"/>
    </source>
</evidence>
<dbReference type="Proteomes" id="UP001319121">
    <property type="component" value="Chromosome"/>
</dbReference>
<feature type="binding site" evidence="5">
    <location>
        <begin position="66"/>
        <end position="68"/>
    </location>
    <ligand>
        <name>acetyl-CoA</name>
        <dbReference type="ChEBI" id="CHEBI:57288"/>
    </ligand>
</feature>
<dbReference type="PANTHER" id="PTHR43420:SF51">
    <property type="entry name" value="PEPTIDYL-LYSINE N-ACETYLTRANSFERASE YIAC"/>
    <property type="match status" value="1"/>
</dbReference>
<dbReference type="Pfam" id="PF00583">
    <property type="entry name" value="Acetyltransf_1"/>
    <property type="match status" value="1"/>
</dbReference>
<dbReference type="InterPro" id="IPR016181">
    <property type="entry name" value="Acyl_CoA_acyltransferase"/>
</dbReference>
<gene>
    <name evidence="5" type="primary">rimI</name>
    <name evidence="8" type="ORF">FGKAn22_16210</name>
</gene>
<dbReference type="InterPro" id="IPR006464">
    <property type="entry name" value="AcTrfase_RimI/Ard1"/>
</dbReference>
<keyword evidence="4 5" id="KW-0012">Acyltransferase</keyword>
<organism evidence="8 9">
    <name type="scientific">Ferrigenium kumadai</name>
    <dbReference type="NCBI Taxonomy" id="1682490"/>
    <lineage>
        <taxon>Bacteria</taxon>
        <taxon>Pseudomonadati</taxon>
        <taxon>Pseudomonadota</taxon>
        <taxon>Betaproteobacteria</taxon>
        <taxon>Nitrosomonadales</taxon>
        <taxon>Gallionellaceae</taxon>
        <taxon>Ferrigenium</taxon>
    </lineage>
</organism>
<comment type="catalytic activity">
    <reaction evidence="5 6">
        <text>N-terminal L-alanyl-[ribosomal protein bS18] + acetyl-CoA = N-terminal N(alpha)-acetyl-L-alanyl-[ribosomal protein bS18] + CoA + H(+)</text>
        <dbReference type="Rhea" id="RHEA:43756"/>
        <dbReference type="Rhea" id="RHEA-COMP:10676"/>
        <dbReference type="Rhea" id="RHEA-COMP:10677"/>
        <dbReference type="ChEBI" id="CHEBI:15378"/>
        <dbReference type="ChEBI" id="CHEBI:57287"/>
        <dbReference type="ChEBI" id="CHEBI:57288"/>
        <dbReference type="ChEBI" id="CHEBI:64718"/>
        <dbReference type="ChEBI" id="CHEBI:83683"/>
        <dbReference type="EC" id="2.3.1.266"/>
    </reaction>
</comment>
<comment type="similarity">
    <text evidence="1 5 6">Belongs to the acetyltransferase family. RimI subfamily.</text>
</comment>
<dbReference type="HAMAP" id="MF_02210">
    <property type="entry name" value="RimI"/>
    <property type="match status" value="1"/>
</dbReference>
<dbReference type="SUPFAM" id="SSF55729">
    <property type="entry name" value="Acyl-CoA N-acyltransferases (Nat)"/>
    <property type="match status" value="1"/>
</dbReference>
<dbReference type="CDD" id="cd04301">
    <property type="entry name" value="NAT_SF"/>
    <property type="match status" value="1"/>
</dbReference>
<dbReference type="InterPro" id="IPR043690">
    <property type="entry name" value="RimI"/>
</dbReference>
<dbReference type="KEGG" id="fku:FGKAn22_16210"/>
<evidence type="ECO:0000256" key="1">
    <source>
        <dbReference type="ARBA" id="ARBA00005395"/>
    </source>
</evidence>
<evidence type="ECO:0000256" key="2">
    <source>
        <dbReference type="ARBA" id="ARBA00022490"/>
    </source>
</evidence>
<dbReference type="GO" id="GO:0008999">
    <property type="term" value="F:protein-N-terminal-alanine acetyltransferase activity"/>
    <property type="evidence" value="ECO:0007669"/>
    <property type="project" value="UniProtKB-UniRule"/>
</dbReference>
<dbReference type="GO" id="GO:0005737">
    <property type="term" value="C:cytoplasm"/>
    <property type="evidence" value="ECO:0007669"/>
    <property type="project" value="UniProtKB-SubCell"/>
</dbReference>
<evidence type="ECO:0000313" key="8">
    <source>
        <dbReference type="EMBL" id="BBI99928.1"/>
    </source>
</evidence>
<evidence type="ECO:0000256" key="6">
    <source>
        <dbReference type="RuleBase" id="RU363094"/>
    </source>
</evidence>
<name>A0AAN1SZF3_9PROT</name>
<dbReference type="InterPro" id="IPR050680">
    <property type="entry name" value="YpeA/RimI_acetyltransf"/>
</dbReference>
<dbReference type="Gene3D" id="3.40.630.30">
    <property type="match status" value="1"/>
</dbReference>
<dbReference type="PANTHER" id="PTHR43420">
    <property type="entry name" value="ACETYLTRANSFERASE"/>
    <property type="match status" value="1"/>
</dbReference>
<feature type="active site" description="Proton donor" evidence="5">
    <location>
        <position position="112"/>
    </location>
</feature>
<proteinExistence type="inferred from homology"/>
<dbReference type="NCBIfam" id="TIGR01575">
    <property type="entry name" value="rimI"/>
    <property type="match status" value="1"/>
</dbReference>
<dbReference type="InterPro" id="IPR000182">
    <property type="entry name" value="GNAT_dom"/>
</dbReference>